<organism evidence="1 2">
    <name type="scientific">Potamilus streckersoni</name>
    <dbReference type="NCBI Taxonomy" id="2493646"/>
    <lineage>
        <taxon>Eukaryota</taxon>
        <taxon>Metazoa</taxon>
        <taxon>Spiralia</taxon>
        <taxon>Lophotrochozoa</taxon>
        <taxon>Mollusca</taxon>
        <taxon>Bivalvia</taxon>
        <taxon>Autobranchia</taxon>
        <taxon>Heteroconchia</taxon>
        <taxon>Palaeoheterodonta</taxon>
        <taxon>Unionida</taxon>
        <taxon>Unionoidea</taxon>
        <taxon>Unionidae</taxon>
        <taxon>Ambleminae</taxon>
        <taxon>Lampsilini</taxon>
        <taxon>Potamilus</taxon>
    </lineage>
</organism>
<keyword evidence="2" id="KW-1185">Reference proteome</keyword>
<gene>
    <name evidence="1" type="ORF">CHS0354_003707</name>
</gene>
<sequence length="107" mass="12584">MHIMSIQICMEFVLQLMHATWNHQKNPLNIINSCQLFLHHYALSRYQLGRLIREFSLDNCVSGRLPVSPINMSFSWCLDNPQFTVNILYSLIKTPCMGPMELYMDLY</sequence>
<name>A0AAE0ST99_9BIVA</name>
<dbReference type="AlphaFoldDB" id="A0AAE0ST99"/>
<reference evidence="1" key="2">
    <citation type="journal article" date="2021" name="Genome Biol. Evol.">
        <title>Developing a high-quality reference genome for a parasitic bivalve with doubly uniparental inheritance (Bivalvia: Unionida).</title>
        <authorList>
            <person name="Smith C.H."/>
        </authorList>
    </citation>
    <scope>NUCLEOTIDE SEQUENCE</scope>
    <source>
        <strain evidence="1">CHS0354</strain>
        <tissue evidence="1">Mantle</tissue>
    </source>
</reference>
<dbReference type="Proteomes" id="UP001195483">
    <property type="component" value="Unassembled WGS sequence"/>
</dbReference>
<proteinExistence type="predicted"/>
<reference evidence="1" key="3">
    <citation type="submission" date="2023-05" db="EMBL/GenBank/DDBJ databases">
        <authorList>
            <person name="Smith C.H."/>
        </authorList>
    </citation>
    <scope>NUCLEOTIDE SEQUENCE</scope>
    <source>
        <strain evidence="1">CHS0354</strain>
        <tissue evidence="1">Mantle</tissue>
    </source>
</reference>
<evidence type="ECO:0000313" key="1">
    <source>
        <dbReference type="EMBL" id="KAK3597203.1"/>
    </source>
</evidence>
<comment type="caution">
    <text evidence="1">The sequence shown here is derived from an EMBL/GenBank/DDBJ whole genome shotgun (WGS) entry which is preliminary data.</text>
</comment>
<protein>
    <submittedName>
        <fullName evidence="1">Uncharacterized protein</fullName>
    </submittedName>
</protein>
<evidence type="ECO:0000313" key="2">
    <source>
        <dbReference type="Proteomes" id="UP001195483"/>
    </source>
</evidence>
<accession>A0AAE0ST99</accession>
<reference evidence="1" key="1">
    <citation type="journal article" date="2021" name="Genome Biol. Evol.">
        <title>A High-Quality Reference Genome for a Parasitic Bivalve with Doubly Uniparental Inheritance (Bivalvia: Unionida).</title>
        <authorList>
            <person name="Smith C.H."/>
        </authorList>
    </citation>
    <scope>NUCLEOTIDE SEQUENCE</scope>
    <source>
        <strain evidence="1">CHS0354</strain>
    </source>
</reference>
<dbReference type="EMBL" id="JAEAOA010000290">
    <property type="protein sequence ID" value="KAK3597203.1"/>
    <property type="molecule type" value="Genomic_DNA"/>
</dbReference>